<sequence length="239" mass="27852">MTAVAGYNRGDCLCGHDYFRRSRVFMSYVDGLGLKLTWDALLDQFSADRKLGTKVLFNLVTTYCHPQRYYHNLGHIQLMMETLDSMKYLATDFPAIYLATWFHDVIYDPTAHNNEERSAEYAGEVLTALNIPSSTIAATQTLILKTKRHEAAEDEQDLQIFLDADWAILGEEPSEYQFYTQAIRREFVAFSEADYRRGRTQFLEGILQRDRLYFTPQMFEEKEATARRNLKQEIHTLSR</sequence>
<dbReference type="RefSeq" id="WP_368008722.1">
    <property type="nucleotide sequence ID" value="NZ_JAMXFF010000046.1"/>
</dbReference>
<evidence type="ECO:0000313" key="2">
    <source>
        <dbReference type="Proteomes" id="UP001525890"/>
    </source>
</evidence>
<dbReference type="Gene3D" id="1.10.3210.10">
    <property type="entry name" value="Hypothetical protein af1432"/>
    <property type="match status" value="1"/>
</dbReference>
<evidence type="ECO:0000313" key="1">
    <source>
        <dbReference type="EMBL" id="MCT7969249.1"/>
    </source>
</evidence>
<dbReference type="Proteomes" id="UP001525890">
    <property type="component" value="Unassembled WGS sequence"/>
</dbReference>
<organism evidence="1 2">
    <name type="scientific">Laspinema palackyanum D2a</name>
    <dbReference type="NCBI Taxonomy" id="2953684"/>
    <lineage>
        <taxon>Bacteria</taxon>
        <taxon>Bacillati</taxon>
        <taxon>Cyanobacteriota</taxon>
        <taxon>Cyanophyceae</taxon>
        <taxon>Oscillatoriophycideae</taxon>
        <taxon>Oscillatoriales</taxon>
        <taxon>Laspinemataceae</taxon>
        <taxon>Laspinema</taxon>
        <taxon>Laspinema palackyanum</taxon>
    </lineage>
</organism>
<reference evidence="1 2" key="1">
    <citation type="journal article" date="2022" name="Front. Microbiol.">
        <title>High genomic differentiation and limited gene flow indicate recent cryptic speciation within the genus Laspinema (cyanobacteria).</title>
        <authorList>
            <person name="Stanojkovic A."/>
            <person name="Skoupy S."/>
            <person name="Skaloud P."/>
            <person name="Dvorak P."/>
        </authorList>
    </citation>
    <scope>NUCLEOTIDE SEQUENCE [LARGE SCALE GENOMIC DNA]</scope>
    <source>
        <strain evidence="1 2">D2a</strain>
    </source>
</reference>
<comment type="caution">
    <text evidence="1">The sequence shown here is derived from an EMBL/GenBank/DDBJ whole genome shotgun (WGS) entry which is preliminary data.</text>
</comment>
<gene>
    <name evidence="1" type="ORF">NG799_23310</name>
</gene>
<name>A0ABT2MWX8_9CYAN</name>
<dbReference type="EMBL" id="JAMXFF010000046">
    <property type="protein sequence ID" value="MCT7969249.1"/>
    <property type="molecule type" value="Genomic_DNA"/>
</dbReference>
<protein>
    <recommendedName>
        <fullName evidence="3">Metal-dependent HD superfamily phosphohydrolase</fullName>
    </recommendedName>
</protein>
<proteinExistence type="predicted"/>
<accession>A0ABT2MWX8</accession>
<dbReference type="PANTHER" id="PTHR21174:SF0">
    <property type="entry name" value="HD PHOSPHOHYDROLASE FAMILY PROTEIN-RELATED"/>
    <property type="match status" value="1"/>
</dbReference>
<evidence type="ECO:0008006" key="3">
    <source>
        <dbReference type="Google" id="ProtNLM"/>
    </source>
</evidence>
<dbReference type="PANTHER" id="PTHR21174">
    <property type="match status" value="1"/>
</dbReference>
<dbReference type="InterPro" id="IPR009218">
    <property type="entry name" value="HD_phosphohydro"/>
</dbReference>
<dbReference type="SUPFAM" id="SSF109604">
    <property type="entry name" value="HD-domain/PDEase-like"/>
    <property type="match status" value="1"/>
</dbReference>
<keyword evidence="2" id="KW-1185">Reference proteome</keyword>